<keyword evidence="2" id="KW-1185">Reference proteome</keyword>
<dbReference type="EMBL" id="ML179491">
    <property type="protein sequence ID" value="THU86572.1"/>
    <property type="molecule type" value="Genomic_DNA"/>
</dbReference>
<dbReference type="OrthoDB" id="3366823at2759"/>
<proteinExistence type="predicted"/>
<sequence length="70" mass="7843">MAFSTLSLGICGGLGGDGSQRIKEVMFDAELCAIFNRSEDFLPSHTYSLKSGPTTIYRFSRRIHDYKIVH</sequence>
<name>A0A4S8LCH6_DENBC</name>
<evidence type="ECO:0000313" key="1">
    <source>
        <dbReference type="EMBL" id="THU86572.1"/>
    </source>
</evidence>
<protein>
    <submittedName>
        <fullName evidence="1">Uncharacterized protein</fullName>
    </submittedName>
</protein>
<evidence type="ECO:0000313" key="2">
    <source>
        <dbReference type="Proteomes" id="UP000297245"/>
    </source>
</evidence>
<accession>A0A4S8LCH6</accession>
<organism evidence="1 2">
    <name type="scientific">Dendrothele bispora (strain CBS 962.96)</name>
    <dbReference type="NCBI Taxonomy" id="1314807"/>
    <lineage>
        <taxon>Eukaryota</taxon>
        <taxon>Fungi</taxon>
        <taxon>Dikarya</taxon>
        <taxon>Basidiomycota</taxon>
        <taxon>Agaricomycotina</taxon>
        <taxon>Agaricomycetes</taxon>
        <taxon>Agaricomycetidae</taxon>
        <taxon>Agaricales</taxon>
        <taxon>Agaricales incertae sedis</taxon>
        <taxon>Dendrothele</taxon>
    </lineage>
</organism>
<dbReference type="Proteomes" id="UP000297245">
    <property type="component" value="Unassembled WGS sequence"/>
</dbReference>
<gene>
    <name evidence="1" type="ORF">K435DRAFT_782799</name>
</gene>
<dbReference type="AlphaFoldDB" id="A0A4S8LCH6"/>
<reference evidence="1 2" key="1">
    <citation type="journal article" date="2019" name="Nat. Ecol. Evol.">
        <title>Megaphylogeny resolves global patterns of mushroom evolution.</title>
        <authorList>
            <person name="Varga T."/>
            <person name="Krizsan K."/>
            <person name="Foldi C."/>
            <person name="Dima B."/>
            <person name="Sanchez-Garcia M."/>
            <person name="Sanchez-Ramirez S."/>
            <person name="Szollosi G.J."/>
            <person name="Szarkandi J.G."/>
            <person name="Papp V."/>
            <person name="Albert L."/>
            <person name="Andreopoulos W."/>
            <person name="Angelini C."/>
            <person name="Antonin V."/>
            <person name="Barry K.W."/>
            <person name="Bougher N.L."/>
            <person name="Buchanan P."/>
            <person name="Buyck B."/>
            <person name="Bense V."/>
            <person name="Catcheside P."/>
            <person name="Chovatia M."/>
            <person name="Cooper J."/>
            <person name="Damon W."/>
            <person name="Desjardin D."/>
            <person name="Finy P."/>
            <person name="Geml J."/>
            <person name="Haridas S."/>
            <person name="Hughes K."/>
            <person name="Justo A."/>
            <person name="Karasinski D."/>
            <person name="Kautmanova I."/>
            <person name="Kiss B."/>
            <person name="Kocsube S."/>
            <person name="Kotiranta H."/>
            <person name="LaButti K.M."/>
            <person name="Lechner B.E."/>
            <person name="Liimatainen K."/>
            <person name="Lipzen A."/>
            <person name="Lukacs Z."/>
            <person name="Mihaltcheva S."/>
            <person name="Morgado L.N."/>
            <person name="Niskanen T."/>
            <person name="Noordeloos M.E."/>
            <person name="Ohm R.A."/>
            <person name="Ortiz-Santana B."/>
            <person name="Ovrebo C."/>
            <person name="Racz N."/>
            <person name="Riley R."/>
            <person name="Savchenko A."/>
            <person name="Shiryaev A."/>
            <person name="Soop K."/>
            <person name="Spirin V."/>
            <person name="Szebenyi C."/>
            <person name="Tomsovsky M."/>
            <person name="Tulloss R.E."/>
            <person name="Uehling J."/>
            <person name="Grigoriev I.V."/>
            <person name="Vagvolgyi C."/>
            <person name="Papp T."/>
            <person name="Martin F.M."/>
            <person name="Miettinen O."/>
            <person name="Hibbett D.S."/>
            <person name="Nagy L.G."/>
        </authorList>
    </citation>
    <scope>NUCLEOTIDE SEQUENCE [LARGE SCALE GENOMIC DNA]</scope>
    <source>
        <strain evidence="1 2">CBS 962.96</strain>
    </source>
</reference>